<evidence type="ECO:0000256" key="1">
    <source>
        <dbReference type="ARBA" id="ARBA00022679"/>
    </source>
</evidence>
<evidence type="ECO:0000259" key="3">
    <source>
        <dbReference type="PROSITE" id="PS51186"/>
    </source>
</evidence>
<organism evidence="4 5">
    <name type="scientific">Kaistia defluvii</name>
    <dbReference type="NCBI Taxonomy" id="410841"/>
    <lineage>
        <taxon>Bacteria</taxon>
        <taxon>Pseudomonadati</taxon>
        <taxon>Pseudomonadota</taxon>
        <taxon>Alphaproteobacteria</taxon>
        <taxon>Hyphomicrobiales</taxon>
        <taxon>Kaistiaceae</taxon>
        <taxon>Kaistia</taxon>
    </lineage>
</organism>
<dbReference type="Gene3D" id="3.40.630.30">
    <property type="match status" value="1"/>
</dbReference>
<gene>
    <name evidence="4" type="ORF">ABIE08_000526</name>
</gene>
<protein>
    <submittedName>
        <fullName evidence="4">Ribosomal protein S18 acetylase RimI-like enzyme</fullName>
    </submittedName>
</protein>
<dbReference type="SUPFAM" id="SSF55729">
    <property type="entry name" value="Acyl-CoA N-acyltransferases (Nat)"/>
    <property type="match status" value="1"/>
</dbReference>
<dbReference type="CDD" id="cd04301">
    <property type="entry name" value="NAT_SF"/>
    <property type="match status" value="1"/>
</dbReference>
<keyword evidence="2" id="KW-0012">Acyltransferase</keyword>
<dbReference type="RefSeq" id="WP_354548543.1">
    <property type="nucleotide sequence ID" value="NZ_JBEPSM010000001.1"/>
</dbReference>
<keyword evidence="5" id="KW-1185">Reference proteome</keyword>
<dbReference type="EMBL" id="JBEPSM010000001">
    <property type="protein sequence ID" value="MET4632613.1"/>
    <property type="molecule type" value="Genomic_DNA"/>
</dbReference>
<evidence type="ECO:0000313" key="4">
    <source>
        <dbReference type="EMBL" id="MET4632613.1"/>
    </source>
</evidence>
<comment type="caution">
    <text evidence="4">The sequence shown here is derived from an EMBL/GenBank/DDBJ whole genome shotgun (WGS) entry which is preliminary data.</text>
</comment>
<dbReference type="InterPro" id="IPR050832">
    <property type="entry name" value="Bact_Acetyltransf"/>
</dbReference>
<dbReference type="InterPro" id="IPR000182">
    <property type="entry name" value="GNAT_dom"/>
</dbReference>
<keyword evidence="1" id="KW-0808">Transferase</keyword>
<dbReference type="InterPro" id="IPR016181">
    <property type="entry name" value="Acyl_CoA_acyltransferase"/>
</dbReference>
<evidence type="ECO:0000256" key="2">
    <source>
        <dbReference type="ARBA" id="ARBA00023315"/>
    </source>
</evidence>
<evidence type="ECO:0000313" key="5">
    <source>
        <dbReference type="Proteomes" id="UP001549321"/>
    </source>
</evidence>
<dbReference type="PANTHER" id="PTHR43877">
    <property type="entry name" value="AMINOALKYLPHOSPHONATE N-ACETYLTRANSFERASE-RELATED-RELATED"/>
    <property type="match status" value="1"/>
</dbReference>
<feature type="domain" description="N-acetyltransferase" evidence="3">
    <location>
        <begin position="4"/>
        <end position="158"/>
    </location>
</feature>
<name>A0ABV2QUD6_9HYPH</name>
<dbReference type="PANTHER" id="PTHR43877:SF1">
    <property type="entry name" value="ACETYLTRANSFERASE"/>
    <property type="match status" value="1"/>
</dbReference>
<dbReference type="PROSITE" id="PS51186">
    <property type="entry name" value="GNAT"/>
    <property type="match status" value="1"/>
</dbReference>
<reference evidence="4 5" key="1">
    <citation type="submission" date="2024-06" db="EMBL/GenBank/DDBJ databases">
        <title>Sorghum-associated microbial communities from plants grown in Nebraska, USA.</title>
        <authorList>
            <person name="Schachtman D."/>
        </authorList>
    </citation>
    <scope>NUCLEOTIDE SEQUENCE [LARGE SCALE GENOMIC DNA]</scope>
    <source>
        <strain evidence="4 5">3207</strain>
    </source>
</reference>
<accession>A0ABV2QUD6</accession>
<dbReference type="Pfam" id="PF13508">
    <property type="entry name" value="Acetyltransf_7"/>
    <property type="match status" value="1"/>
</dbReference>
<proteinExistence type="predicted"/>
<sequence length="165" mass="17712">MADISVRKATEADLPALLALYAQPDFNNGRVTSLEVARATLARMAQYPDFAAYCVQADGEVVGTFSLMVIDNLAHWGMSSALVENVVVANGHQGEGIGRAMIQEAFRLAEAKGAYKVALSSNIKSTKAHAFYESLGFEKYGFSFRLEPVSGERAPQAEFIDGAAS</sequence>
<dbReference type="Proteomes" id="UP001549321">
    <property type="component" value="Unassembled WGS sequence"/>
</dbReference>